<dbReference type="InterPro" id="IPR032675">
    <property type="entry name" value="LRR_dom_sf"/>
</dbReference>
<dbReference type="Gene3D" id="3.80.10.10">
    <property type="entry name" value="Ribonuclease Inhibitor"/>
    <property type="match status" value="1"/>
</dbReference>
<dbReference type="Pfam" id="PF23622">
    <property type="entry name" value="LRR_At1g61320_AtMIF1"/>
    <property type="match status" value="1"/>
</dbReference>
<evidence type="ECO:0000259" key="1">
    <source>
        <dbReference type="Pfam" id="PF23622"/>
    </source>
</evidence>
<dbReference type="InterPro" id="IPR053772">
    <property type="entry name" value="At1g61320/At1g61330-like"/>
</dbReference>
<gene>
    <name evidence="2" type="ORF">OLC1_LOCUS390</name>
</gene>
<feature type="domain" description="At1g61320/AtMIF1 LRR" evidence="1">
    <location>
        <begin position="76"/>
        <end position="417"/>
    </location>
</feature>
<reference evidence="2" key="1">
    <citation type="submission" date="2023-03" db="EMBL/GenBank/DDBJ databases">
        <authorList>
            <person name="Julca I."/>
        </authorList>
    </citation>
    <scope>NUCLEOTIDE SEQUENCE</scope>
</reference>
<evidence type="ECO:0000313" key="2">
    <source>
        <dbReference type="EMBL" id="CAI9087615.1"/>
    </source>
</evidence>
<accession>A0AAV1BYJ1</accession>
<proteinExistence type="predicted"/>
<evidence type="ECO:0000313" key="3">
    <source>
        <dbReference type="Proteomes" id="UP001161247"/>
    </source>
</evidence>
<dbReference type="Proteomes" id="UP001161247">
    <property type="component" value="Chromosome 1"/>
</dbReference>
<dbReference type="InterPro" id="IPR055357">
    <property type="entry name" value="LRR_At1g61320_AtMIF1"/>
</dbReference>
<keyword evidence="3" id="KW-1185">Reference proteome</keyword>
<dbReference type="SUPFAM" id="SSF52047">
    <property type="entry name" value="RNI-like"/>
    <property type="match status" value="1"/>
</dbReference>
<name>A0AAV1BYJ1_OLDCO</name>
<dbReference type="PANTHER" id="PTHR34145">
    <property type="entry name" value="OS02G0105600 PROTEIN"/>
    <property type="match status" value="1"/>
</dbReference>
<dbReference type="EMBL" id="OX459118">
    <property type="protein sequence ID" value="CAI9087615.1"/>
    <property type="molecule type" value="Genomic_DNA"/>
</dbReference>
<protein>
    <submittedName>
        <fullName evidence="2">OLC1v1021726C1</fullName>
    </submittedName>
</protein>
<dbReference type="PANTHER" id="PTHR34145:SF77">
    <property type="match status" value="1"/>
</dbReference>
<organism evidence="2 3">
    <name type="scientific">Oldenlandia corymbosa var. corymbosa</name>
    <dbReference type="NCBI Taxonomy" id="529605"/>
    <lineage>
        <taxon>Eukaryota</taxon>
        <taxon>Viridiplantae</taxon>
        <taxon>Streptophyta</taxon>
        <taxon>Embryophyta</taxon>
        <taxon>Tracheophyta</taxon>
        <taxon>Spermatophyta</taxon>
        <taxon>Magnoliopsida</taxon>
        <taxon>eudicotyledons</taxon>
        <taxon>Gunneridae</taxon>
        <taxon>Pentapetalae</taxon>
        <taxon>asterids</taxon>
        <taxon>lamiids</taxon>
        <taxon>Gentianales</taxon>
        <taxon>Rubiaceae</taxon>
        <taxon>Rubioideae</taxon>
        <taxon>Spermacoceae</taxon>
        <taxon>Hedyotis-Oldenlandia complex</taxon>
        <taxon>Oldenlandia</taxon>
    </lineage>
</organism>
<dbReference type="AlphaFoldDB" id="A0AAV1BYJ1"/>
<sequence length="468" mass="54362">MANHEKMAKMTSGHDLPESLVEKIISHFPIDIATRAKLVSKKFINSWKLSRHLSFNEHKVYFNSSQVPFVGFVSNIMHQHSGSKIETFHLKMGQINDEITVSNWIRLAIAKGVENLELEFWGFPQHFPITSALIDNDTSIRVLRLQSCDLQFSPRLRGLKLLKTLNLVNMNLISSRIQIILNNCLALQDLEFLNCNFINHTLEIMAKDLKRFKSLKVVQISRDLDSMFIDAPTLQTLYYKGNVCSISISCVLTNLFAALFNFGPNKKLNRLHRVEYLVPALHYCKKLSICSKILEELTPKFNGCHYAERFPYWFPALWELNLYLGGSSLDHGRGTTFVNPYDIMAFLMKCPRINTLLIDLGQNAFEEGLFWKRMTMVPFFNSRPFFPFLTNLTVKGFKYRNLEFQLVRKIVESAPFVGKRVTLIRSKKNHNHTPESEKELLDWLKTQRCLYNLEVERVRRRGNTLVDF</sequence>